<evidence type="ECO:0000313" key="1">
    <source>
        <dbReference type="EMBL" id="MQY15587.1"/>
    </source>
</evidence>
<protein>
    <submittedName>
        <fullName evidence="1">Uncharacterized protein</fullName>
    </submittedName>
</protein>
<dbReference type="EMBL" id="WEGJ01000036">
    <property type="protein sequence ID" value="MQY15587.1"/>
    <property type="molecule type" value="Genomic_DNA"/>
</dbReference>
<dbReference type="Proteomes" id="UP000466345">
    <property type="component" value="Unassembled WGS sequence"/>
</dbReference>
<dbReference type="RefSeq" id="WP_153456406.1">
    <property type="nucleotide sequence ID" value="NZ_WEGJ01000036.1"/>
</dbReference>
<organism evidence="1 2">
    <name type="scientific">Streptomyces smaragdinus</name>
    <dbReference type="NCBI Taxonomy" id="2585196"/>
    <lineage>
        <taxon>Bacteria</taxon>
        <taxon>Bacillati</taxon>
        <taxon>Actinomycetota</taxon>
        <taxon>Actinomycetes</taxon>
        <taxon>Kitasatosporales</taxon>
        <taxon>Streptomycetaceae</taxon>
        <taxon>Streptomyces</taxon>
    </lineage>
</organism>
<dbReference type="AlphaFoldDB" id="A0A7K0CQ43"/>
<dbReference type="OrthoDB" id="5190020at2"/>
<sequence>MDRFHRAATALALDDQPTEALPMLAAQALADGIDTPALAELAACSRHDVPADLRDLFLQALHELSVPVPDRETAGLRRMNGTAEALLNGTRPPYEATYDLYWSACALPPSPARTKLITDLVWLWSSWEDRPADRPSIEQDMRRAAEEWLATDSGRMCP</sequence>
<comment type="caution">
    <text evidence="1">The sequence shown here is derived from an EMBL/GenBank/DDBJ whole genome shotgun (WGS) entry which is preliminary data.</text>
</comment>
<keyword evidence="2" id="KW-1185">Reference proteome</keyword>
<evidence type="ECO:0000313" key="2">
    <source>
        <dbReference type="Proteomes" id="UP000466345"/>
    </source>
</evidence>
<gene>
    <name evidence="1" type="ORF">SRB5_57710</name>
</gene>
<reference evidence="1 2" key="1">
    <citation type="submission" date="2019-10" db="EMBL/GenBank/DDBJ databases">
        <title>Streptomyces smaragdinus sp. nov. and Streptomyces fabii sp. nov., isolated from the gut of fungus growing-termite Macrotermes natalensis.</title>
        <authorList>
            <person name="Schwitalla J."/>
            <person name="Benndorf R."/>
            <person name="Martin K."/>
            <person name="De Beer W."/>
            <person name="Kaster A.-K."/>
            <person name="Vollmers J."/>
            <person name="Poulsen M."/>
            <person name="Beemelmanns C."/>
        </authorList>
    </citation>
    <scope>NUCLEOTIDE SEQUENCE [LARGE SCALE GENOMIC DNA]</scope>
    <source>
        <strain evidence="1 2">RB5</strain>
    </source>
</reference>
<accession>A0A7K0CQ43</accession>
<name>A0A7K0CQ43_9ACTN</name>
<proteinExistence type="predicted"/>